<sequence length="143" mass="16026">MTSNDRVMVDEQLDGPPVAVLPDVETGDELDLYFDRYNEGYDETPQSPVTCTALSIETKELTLENALLPGTLRSITLTVPEDDDTANEYWIEHRTEYDEDGERQSVSALLYEADLLGTMTTTGDVGHIDRVVVHREVESESDE</sequence>
<evidence type="ECO:0000313" key="1">
    <source>
        <dbReference type="EMBL" id="ELZ13441.1"/>
    </source>
</evidence>
<accession>M0BR07</accession>
<evidence type="ECO:0000313" key="2">
    <source>
        <dbReference type="Proteomes" id="UP000011560"/>
    </source>
</evidence>
<comment type="caution">
    <text evidence="1">The sequence shown here is derived from an EMBL/GenBank/DDBJ whole genome shotgun (WGS) entry which is preliminary data.</text>
</comment>
<keyword evidence="2" id="KW-1185">Reference proteome</keyword>
<dbReference type="AlphaFoldDB" id="M0BR07"/>
<reference evidence="1 2" key="1">
    <citation type="journal article" date="2014" name="PLoS Genet.">
        <title>Phylogenetically driven sequencing of extremely halophilic archaea reveals strategies for static and dynamic osmo-response.</title>
        <authorList>
            <person name="Becker E.A."/>
            <person name="Seitzer P.M."/>
            <person name="Tritt A."/>
            <person name="Larsen D."/>
            <person name="Krusor M."/>
            <person name="Yao A.I."/>
            <person name="Wu D."/>
            <person name="Madern D."/>
            <person name="Eisen J.A."/>
            <person name="Darling A.E."/>
            <person name="Facciotti M.T."/>
        </authorList>
    </citation>
    <scope>NUCLEOTIDE SEQUENCE [LARGE SCALE GENOMIC DNA]</scope>
    <source>
        <strain evidence="1 2">JCM 14624</strain>
    </source>
</reference>
<proteinExistence type="predicted"/>
<protein>
    <submittedName>
        <fullName evidence="1">Uncharacterized protein</fullName>
    </submittedName>
</protein>
<organism evidence="1 2">
    <name type="scientific">Halovivax asiaticus JCM 14624</name>
    <dbReference type="NCBI Taxonomy" id="1227490"/>
    <lineage>
        <taxon>Archaea</taxon>
        <taxon>Methanobacteriati</taxon>
        <taxon>Methanobacteriota</taxon>
        <taxon>Stenosarchaea group</taxon>
        <taxon>Halobacteria</taxon>
        <taxon>Halobacteriales</taxon>
        <taxon>Natrialbaceae</taxon>
        <taxon>Halovivax</taxon>
    </lineage>
</organism>
<name>M0BR07_9EURY</name>
<dbReference type="Proteomes" id="UP000011560">
    <property type="component" value="Unassembled WGS sequence"/>
</dbReference>
<gene>
    <name evidence="1" type="ORF">C479_01311</name>
</gene>
<dbReference type="EMBL" id="AOIQ01000006">
    <property type="protein sequence ID" value="ELZ13441.1"/>
    <property type="molecule type" value="Genomic_DNA"/>
</dbReference>